<dbReference type="EMBL" id="GBXM01031901">
    <property type="protein sequence ID" value="JAH76676.1"/>
    <property type="molecule type" value="Transcribed_RNA"/>
</dbReference>
<organism evidence="1">
    <name type="scientific">Anguilla anguilla</name>
    <name type="common">European freshwater eel</name>
    <name type="synonym">Muraena anguilla</name>
    <dbReference type="NCBI Taxonomy" id="7936"/>
    <lineage>
        <taxon>Eukaryota</taxon>
        <taxon>Metazoa</taxon>
        <taxon>Chordata</taxon>
        <taxon>Craniata</taxon>
        <taxon>Vertebrata</taxon>
        <taxon>Euteleostomi</taxon>
        <taxon>Actinopterygii</taxon>
        <taxon>Neopterygii</taxon>
        <taxon>Teleostei</taxon>
        <taxon>Anguilliformes</taxon>
        <taxon>Anguillidae</taxon>
        <taxon>Anguilla</taxon>
    </lineage>
</organism>
<proteinExistence type="predicted"/>
<dbReference type="AlphaFoldDB" id="A0A0E9VF79"/>
<reference evidence="1" key="1">
    <citation type="submission" date="2014-11" db="EMBL/GenBank/DDBJ databases">
        <authorList>
            <person name="Amaro Gonzalez C."/>
        </authorList>
    </citation>
    <scope>NUCLEOTIDE SEQUENCE</scope>
</reference>
<accession>A0A0E9VF79</accession>
<evidence type="ECO:0000313" key="1">
    <source>
        <dbReference type="EMBL" id="JAH76676.1"/>
    </source>
</evidence>
<reference evidence="1" key="2">
    <citation type="journal article" date="2015" name="Fish Shellfish Immunol.">
        <title>Early steps in the European eel (Anguilla anguilla)-Vibrio vulnificus interaction in the gills: Role of the RtxA13 toxin.</title>
        <authorList>
            <person name="Callol A."/>
            <person name="Pajuelo D."/>
            <person name="Ebbesson L."/>
            <person name="Teles M."/>
            <person name="MacKenzie S."/>
            <person name="Amaro C."/>
        </authorList>
    </citation>
    <scope>NUCLEOTIDE SEQUENCE</scope>
</reference>
<name>A0A0E9VF79_ANGAN</name>
<sequence>MSCSVSVLLVPTSLIVEVSLTIATRKSLEVIVICRNNLQVCRK</sequence>
<protein>
    <submittedName>
        <fullName evidence="1">Uncharacterized protein</fullName>
    </submittedName>
</protein>